<sequence>MSSIGTGYDLAAATFSPDGRIFQVEYAQKAVDNSTTMVALRGKDGVVTAVDKQIPSKLYVDVRKYISYMNGTTMIYNKRDKNFDKAFCALYPLRYAFLNFKNANSRMMNASDYIGFAMAGVYPDCRALLDYAVGEALKYLKDYRTPIPIKILANQVAEYVHIFTLGISRPFGASVFLTSWDAKTGSKIYLIEPSGLCYEYKAWAVGKHRQAAKTEIEKLDLEDLSMDQLVKEAVRIILTVRDEAKDKNIQVEMGWVGSVTKGLYQPVPAETIREAEQWAKAKLEEDDMED</sequence>
<reference evidence="8" key="1">
    <citation type="submission" date="2017-02" db="UniProtKB">
        <authorList>
            <consortium name="WormBaseParasite"/>
        </authorList>
    </citation>
    <scope>IDENTIFICATION</scope>
</reference>
<dbReference type="EMBL" id="UYYG01001152">
    <property type="protein sequence ID" value="VDN55356.1"/>
    <property type="molecule type" value="Genomic_DNA"/>
</dbReference>
<feature type="domain" description="Proteasome alpha-type subunits" evidence="4">
    <location>
        <begin position="8"/>
        <end position="30"/>
    </location>
</feature>
<dbReference type="InterPro" id="IPR000426">
    <property type="entry name" value="Proteasome_asu_N"/>
</dbReference>
<evidence type="ECO:0000256" key="2">
    <source>
        <dbReference type="ARBA" id="ARBA00022942"/>
    </source>
</evidence>
<keyword evidence="2 3" id="KW-0647">Proteasome</keyword>
<dbReference type="OrthoDB" id="40134at2759"/>
<dbReference type="AlphaFoldDB" id="A0A0N4U2P9"/>
<comment type="similarity">
    <text evidence="3">Belongs to the peptidase T1A family.</text>
</comment>
<dbReference type="PANTHER" id="PTHR11599">
    <property type="entry name" value="PROTEASOME SUBUNIT ALPHA/BETA"/>
    <property type="match status" value="1"/>
</dbReference>
<keyword evidence="7" id="KW-1185">Reference proteome</keyword>
<proteinExistence type="inferred from homology"/>
<dbReference type="GO" id="GO:0019773">
    <property type="term" value="C:proteasome core complex, alpha-subunit complex"/>
    <property type="evidence" value="ECO:0007669"/>
    <property type="project" value="UniProtKB-UniRule"/>
</dbReference>
<dbReference type="InterPro" id="IPR050115">
    <property type="entry name" value="Proteasome_alpha"/>
</dbReference>
<dbReference type="Proteomes" id="UP000274756">
    <property type="component" value="Unassembled WGS sequence"/>
</dbReference>
<gene>
    <name evidence="5" type="ORF">DME_LOCUS5329</name>
</gene>
<dbReference type="SUPFAM" id="SSF56235">
    <property type="entry name" value="N-terminal nucleophile aminohydrolases (Ntn hydrolases)"/>
    <property type="match status" value="1"/>
</dbReference>
<comment type="function">
    <text evidence="1">The proteasome is a multicatalytic proteinase complex which is characterized by its ability to cleave peptides with Arg, Phe, Tyr, Leu, and Glu adjacent to the leaving group at neutral or slightly basic pH. The proteasome has an ATP-dependent proteolytic activity.</text>
</comment>
<dbReference type="PROSITE" id="PS51475">
    <property type="entry name" value="PROTEASOME_ALPHA_2"/>
    <property type="match status" value="1"/>
</dbReference>
<dbReference type="InterPro" id="IPR029055">
    <property type="entry name" value="Ntn_hydrolases_N"/>
</dbReference>
<dbReference type="Pfam" id="PF00227">
    <property type="entry name" value="Proteasome"/>
    <property type="match status" value="1"/>
</dbReference>
<dbReference type="Gene3D" id="3.60.20.10">
    <property type="entry name" value="Glutamine Phosphoribosylpyrophosphate, subunit 1, domain 1"/>
    <property type="match status" value="1"/>
</dbReference>
<dbReference type="WBParaSite" id="DME_0000096901-mRNA-1">
    <property type="protein sequence ID" value="DME_0000096901-mRNA-1"/>
    <property type="gene ID" value="DME_0000096901"/>
</dbReference>
<name>A0A0N4U2P9_DRAME</name>
<accession>A0A0N4U2P9</accession>
<evidence type="ECO:0000313" key="8">
    <source>
        <dbReference type="WBParaSite" id="DME_0000096901-mRNA-1"/>
    </source>
</evidence>
<dbReference type="Proteomes" id="UP000038040">
    <property type="component" value="Unplaced"/>
</dbReference>
<evidence type="ECO:0000256" key="3">
    <source>
        <dbReference type="PROSITE-ProRule" id="PRU00808"/>
    </source>
</evidence>
<reference evidence="5 7" key="2">
    <citation type="submission" date="2018-11" db="EMBL/GenBank/DDBJ databases">
        <authorList>
            <consortium name="Pathogen Informatics"/>
        </authorList>
    </citation>
    <scope>NUCLEOTIDE SEQUENCE [LARGE SCALE GENOMIC DNA]</scope>
</reference>
<protein>
    <submittedName>
        <fullName evidence="8">Proteasome subunit alpha type-3</fullName>
    </submittedName>
</protein>
<dbReference type="STRING" id="318479.A0A0N4U2P9"/>
<dbReference type="SMART" id="SM00948">
    <property type="entry name" value="Proteasome_A_N"/>
    <property type="match status" value="1"/>
</dbReference>
<evidence type="ECO:0000256" key="1">
    <source>
        <dbReference type="ARBA" id="ARBA00002000"/>
    </source>
</evidence>
<evidence type="ECO:0000259" key="4">
    <source>
        <dbReference type="SMART" id="SM00948"/>
    </source>
</evidence>
<evidence type="ECO:0000313" key="5">
    <source>
        <dbReference type="EMBL" id="VDN55356.1"/>
    </source>
</evidence>
<dbReference type="GO" id="GO:0006511">
    <property type="term" value="P:ubiquitin-dependent protein catabolic process"/>
    <property type="evidence" value="ECO:0007669"/>
    <property type="project" value="InterPro"/>
</dbReference>
<organism evidence="6 8">
    <name type="scientific">Dracunculus medinensis</name>
    <name type="common">Guinea worm</name>
    <dbReference type="NCBI Taxonomy" id="318479"/>
    <lineage>
        <taxon>Eukaryota</taxon>
        <taxon>Metazoa</taxon>
        <taxon>Ecdysozoa</taxon>
        <taxon>Nematoda</taxon>
        <taxon>Chromadorea</taxon>
        <taxon>Rhabditida</taxon>
        <taxon>Spirurina</taxon>
        <taxon>Dracunculoidea</taxon>
        <taxon>Dracunculidae</taxon>
        <taxon>Dracunculus</taxon>
    </lineage>
</organism>
<dbReference type="InterPro" id="IPR001353">
    <property type="entry name" value="Proteasome_sua/b"/>
</dbReference>
<dbReference type="Pfam" id="PF10584">
    <property type="entry name" value="Proteasome_A_N"/>
    <property type="match status" value="1"/>
</dbReference>
<evidence type="ECO:0000313" key="7">
    <source>
        <dbReference type="Proteomes" id="UP000274756"/>
    </source>
</evidence>
<evidence type="ECO:0000313" key="6">
    <source>
        <dbReference type="Proteomes" id="UP000038040"/>
    </source>
</evidence>
<dbReference type="InterPro" id="IPR023332">
    <property type="entry name" value="Proteasome_alpha-type"/>
</dbReference>